<protein>
    <recommendedName>
        <fullName evidence="1">Glycosyltransferase 2-like domain-containing protein</fullName>
    </recommendedName>
</protein>
<reference evidence="2 3" key="1">
    <citation type="submission" date="2017-05" db="EMBL/GenBank/DDBJ databases">
        <title>Vagococcus spp. assemblies.</title>
        <authorList>
            <person name="Gulvik C.A."/>
        </authorList>
    </citation>
    <scope>NUCLEOTIDE SEQUENCE [LARGE SCALE GENOMIC DNA]</scope>
    <source>
        <strain evidence="2 3">CCUG 51432</strain>
    </source>
</reference>
<feature type="domain" description="Glycosyltransferase 2-like" evidence="1">
    <location>
        <begin position="7"/>
        <end position="111"/>
    </location>
</feature>
<dbReference type="RefSeq" id="WP_126806608.1">
    <property type="nucleotide sequence ID" value="NZ_NGKA01000002.1"/>
</dbReference>
<evidence type="ECO:0000259" key="1">
    <source>
        <dbReference type="Pfam" id="PF00535"/>
    </source>
</evidence>
<dbReference type="InterPro" id="IPR001173">
    <property type="entry name" value="Glyco_trans_2-like"/>
</dbReference>
<evidence type="ECO:0000313" key="3">
    <source>
        <dbReference type="Proteomes" id="UP000287605"/>
    </source>
</evidence>
<proteinExistence type="predicted"/>
<sequence length="308" mass="36203">MEKHVEILMATYNGEKYLSAQIESILKQTHTNWTLIVRDDGSNDNSINLLRQFSEKDNRIRIVNDKKGNMGQCLNFRELISYVSADSYVMFADQDDVWFEDKIEVSLDYLMTFENKQNEKILLYTNYFNYQDSTGQKSIAYENTMEFRNVPENIIVQNWLMGCTMLLTPAMVSIGKDIPIEADNHDNWYAIIASLCGHIVYYHTPTMLHRVHSNNVTYREETKKLKNRVQRTIKSFHNKEAYIKNKKTLSLEIEKVINKHGTSEGKDIFKTYKKIIFEKGIKSIFEAKRNNFKAFNRVQTLIFYASLY</sequence>
<dbReference type="Gene3D" id="3.90.550.10">
    <property type="entry name" value="Spore Coat Polysaccharide Biosynthesis Protein SpsA, Chain A"/>
    <property type="match status" value="1"/>
</dbReference>
<dbReference type="OrthoDB" id="8773442at2"/>
<dbReference type="PANTHER" id="PTHR22916">
    <property type="entry name" value="GLYCOSYLTRANSFERASE"/>
    <property type="match status" value="1"/>
</dbReference>
<dbReference type="InterPro" id="IPR029044">
    <property type="entry name" value="Nucleotide-diphossugar_trans"/>
</dbReference>
<dbReference type="AlphaFoldDB" id="A0A430B497"/>
<dbReference type="SUPFAM" id="SSF53448">
    <property type="entry name" value="Nucleotide-diphospho-sugar transferases"/>
    <property type="match status" value="1"/>
</dbReference>
<evidence type="ECO:0000313" key="2">
    <source>
        <dbReference type="EMBL" id="RSU15061.1"/>
    </source>
</evidence>
<dbReference type="PANTHER" id="PTHR22916:SF3">
    <property type="entry name" value="UDP-GLCNAC:BETAGAL BETA-1,3-N-ACETYLGLUCOSAMINYLTRANSFERASE-LIKE PROTEIN 1"/>
    <property type="match status" value="1"/>
</dbReference>
<keyword evidence="3" id="KW-1185">Reference proteome</keyword>
<dbReference type="GO" id="GO:0016758">
    <property type="term" value="F:hexosyltransferase activity"/>
    <property type="evidence" value="ECO:0007669"/>
    <property type="project" value="UniProtKB-ARBA"/>
</dbReference>
<name>A0A430B497_9ENTE</name>
<dbReference type="Proteomes" id="UP000287605">
    <property type="component" value="Unassembled WGS sequence"/>
</dbReference>
<dbReference type="EMBL" id="NGKA01000002">
    <property type="protein sequence ID" value="RSU15061.1"/>
    <property type="molecule type" value="Genomic_DNA"/>
</dbReference>
<comment type="caution">
    <text evidence="2">The sequence shown here is derived from an EMBL/GenBank/DDBJ whole genome shotgun (WGS) entry which is preliminary data.</text>
</comment>
<gene>
    <name evidence="2" type="ORF">CBF29_01610</name>
</gene>
<accession>A0A430B497</accession>
<dbReference type="Pfam" id="PF00535">
    <property type="entry name" value="Glycos_transf_2"/>
    <property type="match status" value="1"/>
</dbReference>
<organism evidence="2 3">
    <name type="scientific">Vagococcus elongatus</name>
    <dbReference type="NCBI Taxonomy" id="180344"/>
    <lineage>
        <taxon>Bacteria</taxon>
        <taxon>Bacillati</taxon>
        <taxon>Bacillota</taxon>
        <taxon>Bacilli</taxon>
        <taxon>Lactobacillales</taxon>
        <taxon>Enterococcaceae</taxon>
        <taxon>Vagococcus</taxon>
    </lineage>
</organism>